<dbReference type="Pfam" id="PF00301">
    <property type="entry name" value="Rubredoxin"/>
    <property type="match status" value="1"/>
</dbReference>
<dbReference type="Gene3D" id="2.20.28.10">
    <property type="match status" value="1"/>
</dbReference>
<dbReference type="InterPro" id="IPR050526">
    <property type="entry name" value="Rubredoxin_ET"/>
</dbReference>
<dbReference type="CDD" id="cd00730">
    <property type="entry name" value="rubredoxin"/>
    <property type="match status" value="1"/>
</dbReference>
<dbReference type="OrthoDB" id="415439at2759"/>
<evidence type="ECO:0000313" key="9">
    <source>
        <dbReference type="EMBL" id="CAL4799533.1"/>
    </source>
</evidence>
<keyword evidence="2" id="KW-0479">Metal-binding</keyword>
<dbReference type="SUPFAM" id="SSF57802">
    <property type="entry name" value="Rubredoxin-like"/>
    <property type="match status" value="1"/>
</dbReference>
<gene>
    <name evidence="8" type="ORF">C1SCF055_LOCUS37309</name>
</gene>
<feature type="transmembrane region" description="Helical" evidence="6">
    <location>
        <begin position="802"/>
        <end position="821"/>
    </location>
</feature>
<dbReference type="EMBL" id="CAMXCT020005390">
    <property type="protein sequence ID" value="CAL1165596.1"/>
    <property type="molecule type" value="Genomic_DNA"/>
</dbReference>
<evidence type="ECO:0000313" key="10">
    <source>
        <dbReference type="Proteomes" id="UP001152797"/>
    </source>
</evidence>
<evidence type="ECO:0000256" key="3">
    <source>
        <dbReference type="ARBA" id="ARBA00022982"/>
    </source>
</evidence>
<keyword evidence="6" id="KW-0472">Membrane</keyword>
<comment type="caution">
    <text evidence="8">The sequence shown here is derived from an EMBL/GenBank/DDBJ whole genome shotgun (WGS) entry which is preliminary data.</text>
</comment>
<dbReference type="AlphaFoldDB" id="A0A9P1GFM0"/>
<proteinExistence type="predicted"/>
<name>A0A9P1GFM0_9DINO</name>
<keyword evidence="6" id="KW-1133">Transmembrane helix</keyword>
<keyword evidence="10" id="KW-1185">Reference proteome</keyword>
<dbReference type="PANTHER" id="PTHR47627">
    <property type="entry name" value="RUBREDOXIN"/>
    <property type="match status" value="1"/>
</dbReference>
<reference evidence="8" key="1">
    <citation type="submission" date="2022-10" db="EMBL/GenBank/DDBJ databases">
        <authorList>
            <person name="Chen Y."/>
            <person name="Dougan E. K."/>
            <person name="Chan C."/>
            <person name="Rhodes N."/>
            <person name="Thang M."/>
        </authorList>
    </citation>
    <scope>NUCLEOTIDE SEQUENCE</scope>
</reference>
<sequence>MGGEGRLEGSYSPVAVIYENSARQSAIISDLQNTFFRAAFVAWVLLPLGIVAWEWAAPSWRASCEKGFSNFSLVLLIVVGLHHLYSENCAYTALTSLLSQPEMVIMRHFGVVRRRKYLVAVGICEAFLLFTDVTFPFVARECDDILTENWKTAWRDVPMVGDFAVKMLSKLRFWGFALLSSATGILVNGVLGLLCMPFLRSRDSVSGTDFVAWARAAETSMMPSVALLAEEMANQKRYVVDYKDNPTARQARSDFIYGRLDADTATMFEDFNQKLADHLHLVESFHFLTLLLLKIFVGRCLQLWIQASFLAMAFHSEGAGAKDKVVVSCIVSALILLHRAAHGMKALGCTGLPVLILIVGFVIWSGAKALAFTLWKKSQFKESIKLFHEIEDLIGSSAALCENMGHTYSSMGNYDEAAKYFQRALKCLDQEVGKKTGDRAGILLGLGLIEDRLGHFEEALAAVRESQDLFRQRANGKPSSLVAKAGMSIAKILLKLALQETDELKKQQMEDEAIERERENVAFFEVTCGEDSPLTASALRGLGEALKRRGKTEEAIESFARSYNLEAQKDAFDLLSIMEVHNLLFGAHMETVKHGRPLDRASFRSYLPTVGIALRRVRNMQQDANAGAYYKVPCGKGSQQRSRAPALACALLLLAWHLPGSDSWLEAAPTRSRPSRVKRFAQELDSGEFDFGEYDAPMGVSVMEAEEEEKAELAPPEAEVFMTRETGRYECQNCGYEYNPLFGEGNYGPGTQWKDIDDSFKCPQCQAPKDDFQPVIEEVAGFAENQDYGVGFNTWTSGQKGIVIWGALGIAAFVLLSAYSWE</sequence>
<evidence type="ECO:0000259" key="7">
    <source>
        <dbReference type="PROSITE" id="PS50903"/>
    </source>
</evidence>
<dbReference type="GO" id="GO:0043448">
    <property type="term" value="P:alkane catabolic process"/>
    <property type="evidence" value="ECO:0007669"/>
    <property type="project" value="TreeGrafter"/>
</dbReference>
<feature type="transmembrane region" description="Helical" evidence="6">
    <location>
        <begin position="68"/>
        <end position="85"/>
    </location>
</feature>
<dbReference type="InterPro" id="IPR024934">
    <property type="entry name" value="Rubredoxin-like_dom"/>
</dbReference>
<evidence type="ECO:0000256" key="4">
    <source>
        <dbReference type="ARBA" id="ARBA00023004"/>
    </source>
</evidence>
<dbReference type="Pfam" id="PF13424">
    <property type="entry name" value="TPR_12"/>
    <property type="match status" value="2"/>
</dbReference>
<dbReference type="PROSITE" id="PS50903">
    <property type="entry name" value="RUBREDOXIN_LIKE"/>
    <property type="match status" value="1"/>
</dbReference>
<evidence type="ECO:0000256" key="1">
    <source>
        <dbReference type="ARBA" id="ARBA00022448"/>
    </source>
</evidence>
<evidence type="ECO:0000313" key="8">
    <source>
        <dbReference type="EMBL" id="CAI4012221.1"/>
    </source>
</evidence>
<dbReference type="PROSITE" id="PS50005">
    <property type="entry name" value="TPR"/>
    <property type="match status" value="2"/>
</dbReference>
<feature type="repeat" description="TPR" evidence="5">
    <location>
        <begin position="536"/>
        <end position="569"/>
    </location>
</feature>
<dbReference type="Gene3D" id="1.25.40.10">
    <property type="entry name" value="Tetratricopeptide repeat domain"/>
    <property type="match status" value="1"/>
</dbReference>
<organism evidence="8">
    <name type="scientific">Cladocopium goreaui</name>
    <dbReference type="NCBI Taxonomy" id="2562237"/>
    <lineage>
        <taxon>Eukaryota</taxon>
        <taxon>Sar</taxon>
        <taxon>Alveolata</taxon>
        <taxon>Dinophyceae</taxon>
        <taxon>Suessiales</taxon>
        <taxon>Symbiodiniaceae</taxon>
        <taxon>Cladocopium</taxon>
    </lineage>
</organism>
<evidence type="ECO:0000256" key="2">
    <source>
        <dbReference type="ARBA" id="ARBA00022723"/>
    </source>
</evidence>
<feature type="transmembrane region" description="Helical" evidence="6">
    <location>
        <begin position="354"/>
        <end position="375"/>
    </location>
</feature>
<dbReference type="EMBL" id="CAMXCT010005390">
    <property type="protein sequence ID" value="CAI4012221.1"/>
    <property type="molecule type" value="Genomic_DNA"/>
</dbReference>
<protein>
    <recommendedName>
        <fullName evidence="7">Rubredoxin-like domain-containing protein</fullName>
    </recommendedName>
</protein>
<keyword evidence="4" id="KW-0408">Iron</keyword>
<feature type="transmembrane region" description="Helical" evidence="6">
    <location>
        <begin position="173"/>
        <end position="194"/>
    </location>
</feature>
<dbReference type="InterPro" id="IPR019734">
    <property type="entry name" value="TPR_rpt"/>
</dbReference>
<dbReference type="SMART" id="SM00028">
    <property type="entry name" value="TPR"/>
    <property type="match status" value="4"/>
</dbReference>
<dbReference type="SUPFAM" id="SSF48452">
    <property type="entry name" value="TPR-like"/>
    <property type="match status" value="1"/>
</dbReference>
<accession>A0A9P1GFM0</accession>
<evidence type="ECO:0000256" key="5">
    <source>
        <dbReference type="PROSITE-ProRule" id="PRU00339"/>
    </source>
</evidence>
<feature type="repeat" description="TPR" evidence="5">
    <location>
        <begin position="398"/>
        <end position="431"/>
    </location>
</feature>
<dbReference type="GO" id="GO:0009055">
    <property type="term" value="F:electron transfer activity"/>
    <property type="evidence" value="ECO:0007669"/>
    <property type="project" value="TreeGrafter"/>
</dbReference>
<dbReference type="EMBL" id="CAMXCT030005390">
    <property type="protein sequence ID" value="CAL4799533.1"/>
    <property type="molecule type" value="Genomic_DNA"/>
</dbReference>
<feature type="transmembrane region" description="Helical" evidence="6">
    <location>
        <begin position="117"/>
        <end position="139"/>
    </location>
</feature>
<feature type="domain" description="Rubredoxin-like" evidence="7">
    <location>
        <begin position="726"/>
        <end position="775"/>
    </location>
</feature>
<keyword evidence="3" id="KW-0249">Electron transport</keyword>
<dbReference type="InterPro" id="IPR011990">
    <property type="entry name" value="TPR-like_helical_dom_sf"/>
</dbReference>
<dbReference type="PROSITE" id="PS50293">
    <property type="entry name" value="TPR_REGION"/>
    <property type="match status" value="1"/>
</dbReference>
<evidence type="ECO:0000256" key="6">
    <source>
        <dbReference type="SAM" id="Phobius"/>
    </source>
</evidence>
<reference evidence="9 10" key="2">
    <citation type="submission" date="2024-05" db="EMBL/GenBank/DDBJ databases">
        <authorList>
            <person name="Chen Y."/>
            <person name="Shah S."/>
            <person name="Dougan E. K."/>
            <person name="Thang M."/>
            <person name="Chan C."/>
        </authorList>
    </citation>
    <scope>NUCLEOTIDE SEQUENCE [LARGE SCALE GENOMIC DNA]</scope>
</reference>
<dbReference type="GO" id="GO:0005506">
    <property type="term" value="F:iron ion binding"/>
    <property type="evidence" value="ECO:0007669"/>
    <property type="project" value="InterPro"/>
</dbReference>
<keyword evidence="6" id="KW-0812">Transmembrane</keyword>
<feature type="transmembrane region" description="Helical" evidence="6">
    <location>
        <begin position="35"/>
        <end position="56"/>
    </location>
</feature>
<dbReference type="PANTHER" id="PTHR47627:SF1">
    <property type="entry name" value="RUBREDOXIN-1-RELATED"/>
    <property type="match status" value="1"/>
</dbReference>
<keyword evidence="1" id="KW-0813">Transport</keyword>
<keyword evidence="5" id="KW-0802">TPR repeat</keyword>
<dbReference type="InterPro" id="IPR024935">
    <property type="entry name" value="Rubredoxin_dom"/>
</dbReference>
<dbReference type="Proteomes" id="UP001152797">
    <property type="component" value="Unassembled WGS sequence"/>
</dbReference>